<name>A0AAV1V5A9_9STRA</name>
<dbReference type="EMBL" id="CAKLBY020000259">
    <property type="protein sequence ID" value="CAK7940817.1"/>
    <property type="molecule type" value="Genomic_DNA"/>
</dbReference>
<dbReference type="AlphaFoldDB" id="A0AAV1V5A9"/>
<reference evidence="1" key="1">
    <citation type="submission" date="2024-01" db="EMBL/GenBank/DDBJ databases">
        <authorList>
            <person name="Webb A."/>
        </authorList>
    </citation>
    <scope>NUCLEOTIDE SEQUENCE</scope>
    <source>
        <strain evidence="1">Pm1</strain>
    </source>
</reference>
<sequence>MTTADRFALEWQPILGAVRRQLQRPQLVSAFDAFIQVPANRCVSAIDNGMLMKAISLTEVITALRALSGTKQWEWMDSITIFKDNQEVMAPAIVAIGNELLQGGQPPPSF</sequence>
<gene>
    <name evidence="1" type="ORF">PM001_LOCUS25967</name>
</gene>
<proteinExistence type="predicted"/>
<evidence type="ECO:0000313" key="1">
    <source>
        <dbReference type="EMBL" id="CAK7940817.1"/>
    </source>
</evidence>
<organism evidence="1 2">
    <name type="scientific">Peronospora matthiolae</name>
    <dbReference type="NCBI Taxonomy" id="2874970"/>
    <lineage>
        <taxon>Eukaryota</taxon>
        <taxon>Sar</taxon>
        <taxon>Stramenopiles</taxon>
        <taxon>Oomycota</taxon>
        <taxon>Peronosporomycetes</taxon>
        <taxon>Peronosporales</taxon>
        <taxon>Peronosporaceae</taxon>
        <taxon>Peronospora</taxon>
    </lineage>
</organism>
<accession>A0AAV1V5A9</accession>
<evidence type="ECO:0000313" key="2">
    <source>
        <dbReference type="Proteomes" id="UP001162060"/>
    </source>
</evidence>
<protein>
    <submittedName>
        <fullName evidence="1">Uncharacterized protein</fullName>
    </submittedName>
</protein>
<comment type="caution">
    <text evidence="1">The sequence shown here is derived from an EMBL/GenBank/DDBJ whole genome shotgun (WGS) entry which is preliminary data.</text>
</comment>
<dbReference type="Proteomes" id="UP001162060">
    <property type="component" value="Unassembled WGS sequence"/>
</dbReference>